<keyword evidence="4" id="KW-0963">Cytoplasm</keyword>
<dbReference type="PANTHER" id="PTHR12532:SF0">
    <property type="entry name" value="TRANSLATIONAL ACTIVATOR OF CYTOCHROME C OXIDASE 1"/>
    <property type="match status" value="1"/>
</dbReference>
<evidence type="ECO:0000256" key="3">
    <source>
        <dbReference type="ARBA" id="ARBA00023163"/>
    </source>
</evidence>
<evidence type="ECO:0000313" key="8">
    <source>
        <dbReference type="EMBL" id="PJE69871.1"/>
    </source>
</evidence>
<keyword evidence="3 4" id="KW-0804">Transcription</keyword>
<evidence type="ECO:0000313" key="9">
    <source>
        <dbReference type="Proteomes" id="UP000231579"/>
    </source>
</evidence>
<dbReference type="EMBL" id="PFEM01000037">
    <property type="protein sequence ID" value="PJE69871.1"/>
    <property type="molecule type" value="Genomic_DNA"/>
</dbReference>
<name>A0A2M8L6L8_9BACT</name>
<dbReference type="GO" id="GO:0003677">
    <property type="term" value="F:DNA binding"/>
    <property type="evidence" value="ECO:0007669"/>
    <property type="project" value="UniProtKB-UniRule"/>
</dbReference>
<evidence type="ECO:0000256" key="2">
    <source>
        <dbReference type="ARBA" id="ARBA00023015"/>
    </source>
</evidence>
<comment type="subcellular location">
    <subcellularLocation>
        <location evidence="4">Cytoplasm</location>
    </subcellularLocation>
</comment>
<dbReference type="InterPro" id="IPR048300">
    <property type="entry name" value="TACO1_YebC-like_2nd/3rd_dom"/>
</dbReference>
<proteinExistence type="inferred from homology"/>
<dbReference type="InterPro" id="IPR002876">
    <property type="entry name" value="Transcrip_reg_TACO1-like"/>
</dbReference>
<accession>A0A2M8L6L8</accession>
<sequence length="234" mass="25706">MSGHSHWATIKRKKGTNDQKRGQVFSKLAKAMSLAAKGNADPETNFKLRLLMDKARQANMPKENISRAIQKGSGQAGDGELEEVVYEGYGPEGVAIIVEVVTDNRNRTTAEIKNIFEKSGGSLASPGAVAFLFRQRGWLLLAKAGNSEEQMLKLIDLGVQDVDETPEGIEVLTTPAFLVQTKKDLEAAGFQLKQIELIYQPVTPIKLDDPQKIVNLFEALQDHDDVQKVFTSLG</sequence>
<evidence type="ECO:0000259" key="6">
    <source>
        <dbReference type="Pfam" id="PF01709"/>
    </source>
</evidence>
<dbReference type="Proteomes" id="UP000231579">
    <property type="component" value="Unassembled WGS sequence"/>
</dbReference>
<dbReference type="GO" id="GO:0006355">
    <property type="term" value="P:regulation of DNA-templated transcription"/>
    <property type="evidence" value="ECO:0007669"/>
    <property type="project" value="UniProtKB-UniRule"/>
</dbReference>
<dbReference type="AlphaFoldDB" id="A0A2M8L6L8"/>
<dbReference type="InterPro" id="IPR017856">
    <property type="entry name" value="Integrase-like_N"/>
</dbReference>
<dbReference type="Pfam" id="PF01709">
    <property type="entry name" value="Transcrip_reg"/>
    <property type="match status" value="1"/>
</dbReference>
<dbReference type="NCBIfam" id="NF001030">
    <property type="entry name" value="PRK00110.1"/>
    <property type="match status" value="1"/>
</dbReference>
<dbReference type="FunFam" id="1.10.10.200:FF:000002">
    <property type="entry name" value="Probable transcriptional regulatory protein CLM62_37755"/>
    <property type="match status" value="1"/>
</dbReference>
<dbReference type="HAMAP" id="MF_00693">
    <property type="entry name" value="Transcrip_reg_TACO1"/>
    <property type="match status" value="1"/>
</dbReference>
<dbReference type="NCBIfam" id="NF009044">
    <property type="entry name" value="PRK12378.1"/>
    <property type="match status" value="1"/>
</dbReference>
<dbReference type="NCBIfam" id="TIGR01033">
    <property type="entry name" value="YebC/PmpR family DNA-binding transcriptional regulator"/>
    <property type="match status" value="1"/>
</dbReference>
<dbReference type="GO" id="GO:0005737">
    <property type="term" value="C:cytoplasm"/>
    <property type="evidence" value="ECO:0007669"/>
    <property type="project" value="UniProtKB-SubCell"/>
</dbReference>
<gene>
    <name evidence="8" type="ORF">COU97_02720</name>
</gene>
<protein>
    <recommendedName>
        <fullName evidence="4">Probable transcriptional regulatory protein COU97_02720</fullName>
    </recommendedName>
</protein>
<comment type="similarity">
    <text evidence="1 4">Belongs to the TACO1 family.</text>
</comment>
<dbReference type="InterPro" id="IPR026564">
    <property type="entry name" value="Transcrip_reg_TACO1-like_dom3"/>
</dbReference>
<dbReference type="Gene3D" id="3.30.70.980">
    <property type="match status" value="2"/>
</dbReference>
<reference evidence="9" key="1">
    <citation type="submission" date="2017-09" db="EMBL/GenBank/DDBJ databases">
        <title>Depth-based differentiation of microbial function through sediment-hosted aquifers and enrichment of novel symbionts in the deep terrestrial subsurface.</title>
        <authorList>
            <person name="Probst A.J."/>
            <person name="Ladd B."/>
            <person name="Jarett J.K."/>
            <person name="Geller-Mcgrath D.E."/>
            <person name="Sieber C.M.K."/>
            <person name="Emerson J.B."/>
            <person name="Anantharaman K."/>
            <person name="Thomas B.C."/>
            <person name="Malmstrom R."/>
            <person name="Stieglmeier M."/>
            <person name="Klingl A."/>
            <person name="Woyke T."/>
            <person name="Ryan C.M."/>
            <person name="Banfield J.F."/>
        </authorList>
    </citation>
    <scope>NUCLEOTIDE SEQUENCE [LARGE SCALE GENOMIC DNA]</scope>
</reference>
<feature type="domain" description="TACO1/YebC-like N-terminal" evidence="7">
    <location>
        <begin position="5"/>
        <end position="75"/>
    </location>
</feature>
<comment type="caution">
    <text evidence="8">The sequence shown here is derived from an EMBL/GenBank/DDBJ whole genome shotgun (WGS) entry which is preliminary data.</text>
</comment>
<feature type="domain" description="TACO1/YebC-like second and third" evidence="6">
    <location>
        <begin position="81"/>
        <end position="232"/>
    </location>
</feature>
<evidence type="ECO:0000256" key="4">
    <source>
        <dbReference type="HAMAP-Rule" id="MF_00693"/>
    </source>
</evidence>
<evidence type="ECO:0000259" key="7">
    <source>
        <dbReference type="Pfam" id="PF20772"/>
    </source>
</evidence>
<dbReference type="Gene3D" id="1.10.10.200">
    <property type="match status" value="1"/>
</dbReference>
<feature type="region of interest" description="Disordered" evidence="5">
    <location>
        <begin position="1"/>
        <end position="22"/>
    </location>
</feature>
<evidence type="ECO:0000256" key="5">
    <source>
        <dbReference type="SAM" id="MobiDB-lite"/>
    </source>
</evidence>
<evidence type="ECO:0000256" key="1">
    <source>
        <dbReference type="ARBA" id="ARBA00008724"/>
    </source>
</evidence>
<keyword evidence="2 4" id="KW-0805">Transcription regulation</keyword>
<keyword evidence="4 8" id="KW-0238">DNA-binding</keyword>
<dbReference type="Pfam" id="PF20772">
    <property type="entry name" value="TACO1_YebC_N"/>
    <property type="match status" value="1"/>
</dbReference>
<dbReference type="InterPro" id="IPR049083">
    <property type="entry name" value="TACO1_YebC_N"/>
</dbReference>
<organism evidence="8 9">
    <name type="scientific">Candidatus Shapirobacteria bacterium CG10_big_fil_rev_8_21_14_0_10_48_15</name>
    <dbReference type="NCBI Taxonomy" id="1974484"/>
    <lineage>
        <taxon>Bacteria</taxon>
        <taxon>Candidatus Shapironibacteriota</taxon>
    </lineage>
</organism>
<dbReference type="InterPro" id="IPR029072">
    <property type="entry name" value="YebC-like"/>
</dbReference>
<dbReference type="PANTHER" id="PTHR12532">
    <property type="entry name" value="TRANSLATIONAL ACTIVATOR OF CYTOCHROME C OXIDASE 1"/>
    <property type="match status" value="1"/>
</dbReference>
<dbReference type="SUPFAM" id="SSF75625">
    <property type="entry name" value="YebC-like"/>
    <property type="match status" value="1"/>
</dbReference>